<name>A0A3M2JG77_9CELL</name>
<dbReference type="Proteomes" id="UP000269289">
    <property type="component" value="Unassembled WGS sequence"/>
</dbReference>
<dbReference type="OrthoDB" id="9796191at2"/>
<protein>
    <submittedName>
        <fullName evidence="2">Murein transglycosylase</fullName>
    </submittedName>
</protein>
<comment type="caution">
    <text evidence="2">The sequence shown here is derived from an EMBL/GenBank/DDBJ whole genome shotgun (WGS) entry which is preliminary data.</text>
</comment>
<accession>A0A3M2JG77</accession>
<dbReference type="AlphaFoldDB" id="A0A3M2JG77"/>
<proteinExistence type="predicted"/>
<gene>
    <name evidence="2" type="ORF">EBM89_06315</name>
</gene>
<dbReference type="Pfam" id="PF13406">
    <property type="entry name" value="SLT_2"/>
    <property type="match status" value="1"/>
</dbReference>
<organism evidence="2 3">
    <name type="scientific">Cellulomonas triticagri</name>
    <dbReference type="NCBI Taxonomy" id="2483352"/>
    <lineage>
        <taxon>Bacteria</taxon>
        <taxon>Bacillati</taxon>
        <taxon>Actinomycetota</taxon>
        <taxon>Actinomycetes</taxon>
        <taxon>Micrococcales</taxon>
        <taxon>Cellulomonadaceae</taxon>
        <taxon>Cellulomonas</taxon>
    </lineage>
</organism>
<reference evidence="2 3" key="1">
    <citation type="submission" date="2018-10" db="EMBL/GenBank/DDBJ databases">
        <title>Isolation, diversity and antifungal activity of actinobacteria from wheat.</title>
        <authorList>
            <person name="Han C."/>
        </authorList>
    </citation>
    <scope>NUCLEOTIDE SEQUENCE [LARGE SCALE GENOMIC DNA]</scope>
    <source>
        <strain evidence="2 3">NEAU-YY56</strain>
    </source>
</reference>
<dbReference type="Gene3D" id="1.10.530.10">
    <property type="match status" value="1"/>
</dbReference>
<dbReference type="EMBL" id="RFFI01000024">
    <property type="protein sequence ID" value="RMI13017.1"/>
    <property type="molecule type" value="Genomic_DNA"/>
</dbReference>
<dbReference type="SUPFAM" id="SSF53955">
    <property type="entry name" value="Lysozyme-like"/>
    <property type="match status" value="1"/>
</dbReference>
<keyword evidence="3" id="KW-1185">Reference proteome</keyword>
<evidence type="ECO:0000313" key="3">
    <source>
        <dbReference type="Proteomes" id="UP000269289"/>
    </source>
</evidence>
<evidence type="ECO:0000313" key="2">
    <source>
        <dbReference type="EMBL" id="RMI13017.1"/>
    </source>
</evidence>
<dbReference type="InterPro" id="IPR031304">
    <property type="entry name" value="SLT_2"/>
</dbReference>
<dbReference type="InterPro" id="IPR043426">
    <property type="entry name" value="MltB-like"/>
</dbReference>
<dbReference type="GO" id="GO:0009253">
    <property type="term" value="P:peptidoglycan catabolic process"/>
    <property type="evidence" value="ECO:0007669"/>
    <property type="project" value="TreeGrafter"/>
</dbReference>
<feature type="domain" description="Transglycosylase SLT" evidence="1">
    <location>
        <begin position="89"/>
        <end position="152"/>
    </location>
</feature>
<dbReference type="GO" id="GO:0008933">
    <property type="term" value="F:peptidoglycan lytic transglycosylase activity"/>
    <property type="evidence" value="ECO:0007669"/>
    <property type="project" value="TreeGrafter"/>
</dbReference>
<dbReference type="PANTHER" id="PTHR30163">
    <property type="entry name" value="MEMBRANE-BOUND LYTIC MUREIN TRANSGLYCOSYLASE B"/>
    <property type="match status" value="1"/>
</dbReference>
<dbReference type="PANTHER" id="PTHR30163:SF8">
    <property type="entry name" value="LYTIC MUREIN TRANSGLYCOSYLASE"/>
    <property type="match status" value="1"/>
</dbReference>
<sequence length="169" mass="16926">MPPVALRAYAGAALALGEEQPGCGIGWNTLAAIGLAESDHGTAGGSALDARGVAVPPVLGPALDGSAGRARIADTDAGALDGDTRLDRAVGPMQMIPQTWATWAADGDGDGVADPQNVTDAALAAARYLCVSGDLADPEIWVQAVASYNDDLAYNNAVADEAERLAGLG</sequence>
<evidence type="ECO:0000259" key="1">
    <source>
        <dbReference type="Pfam" id="PF13406"/>
    </source>
</evidence>
<dbReference type="InterPro" id="IPR023346">
    <property type="entry name" value="Lysozyme-like_dom_sf"/>
</dbReference>